<protein>
    <recommendedName>
        <fullName evidence="6">Survival Motor Neuron Gemin2-binding domain-containing protein</fullName>
    </recommendedName>
</protein>
<evidence type="ECO:0000313" key="7">
    <source>
        <dbReference type="EMBL" id="KAK5116623.1"/>
    </source>
</evidence>
<keyword evidence="4" id="KW-0508">mRNA splicing</keyword>
<comment type="subcellular location">
    <subcellularLocation>
        <location evidence="1">Nucleus</location>
    </subcellularLocation>
</comment>
<reference evidence="7" key="1">
    <citation type="submission" date="2023-08" db="EMBL/GenBank/DDBJ databases">
        <title>Black Yeasts Isolated from many extreme environments.</title>
        <authorList>
            <person name="Coleine C."/>
            <person name="Stajich J.E."/>
            <person name="Selbmann L."/>
        </authorList>
    </citation>
    <scope>NUCLEOTIDE SEQUENCE</scope>
    <source>
        <strain evidence="7">CCFEE 5401</strain>
    </source>
</reference>
<evidence type="ECO:0000259" key="6">
    <source>
        <dbReference type="Pfam" id="PF20636"/>
    </source>
</evidence>
<evidence type="ECO:0000256" key="2">
    <source>
        <dbReference type="ARBA" id="ARBA00005371"/>
    </source>
</evidence>
<dbReference type="Proteomes" id="UP001310890">
    <property type="component" value="Unassembled WGS sequence"/>
</dbReference>
<evidence type="ECO:0000313" key="8">
    <source>
        <dbReference type="Proteomes" id="UP001310890"/>
    </source>
</evidence>
<dbReference type="Pfam" id="PF20636">
    <property type="entry name" value="SMN_G2-BD"/>
    <property type="match status" value="1"/>
</dbReference>
<evidence type="ECO:0000256" key="3">
    <source>
        <dbReference type="ARBA" id="ARBA00022664"/>
    </source>
</evidence>
<dbReference type="PANTHER" id="PTHR39267:SF1">
    <property type="entry name" value="SURVIVAL MOTOR NEURON PROTEIN"/>
    <property type="match status" value="1"/>
</dbReference>
<dbReference type="InterPro" id="IPR040424">
    <property type="entry name" value="Smn1"/>
</dbReference>
<accession>A0AAN7TI72</accession>
<comment type="similarity">
    <text evidence="2">Belongs to the SMN family.</text>
</comment>
<feature type="domain" description="Survival Motor Neuron Gemin2-binding" evidence="6">
    <location>
        <begin position="8"/>
        <end position="31"/>
    </location>
</feature>
<dbReference type="AlphaFoldDB" id="A0AAN7TI72"/>
<evidence type="ECO:0000256" key="4">
    <source>
        <dbReference type="ARBA" id="ARBA00023187"/>
    </source>
</evidence>
<dbReference type="PANTHER" id="PTHR39267">
    <property type="entry name" value="SURVIVAL MOTOR NEURON-LIKE PROTEIN 1"/>
    <property type="match status" value="1"/>
</dbReference>
<dbReference type="CDD" id="cd22851">
    <property type="entry name" value="SMN_N"/>
    <property type="match status" value="1"/>
</dbReference>
<proteinExistence type="inferred from homology"/>
<comment type="caution">
    <text evidence="7">The sequence shown here is derived from an EMBL/GenBank/DDBJ whole genome shotgun (WGS) entry which is preliminary data.</text>
</comment>
<dbReference type="CDD" id="cd22852">
    <property type="entry name" value="SMN_C"/>
    <property type="match status" value="1"/>
</dbReference>
<keyword evidence="3" id="KW-0507">mRNA processing</keyword>
<dbReference type="EMBL" id="JAVRRL010000007">
    <property type="protein sequence ID" value="KAK5116623.1"/>
    <property type="molecule type" value="Genomic_DNA"/>
</dbReference>
<evidence type="ECO:0000256" key="1">
    <source>
        <dbReference type="ARBA" id="ARBA00004123"/>
    </source>
</evidence>
<gene>
    <name evidence="7" type="ORF">LTR62_007297</name>
</gene>
<dbReference type="GO" id="GO:0006397">
    <property type="term" value="P:mRNA processing"/>
    <property type="evidence" value="ECO:0007669"/>
    <property type="project" value="UniProtKB-KW"/>
</dbReference>
<dbReference type="GO" id="GO:0008380">
    <property type="term" value="P:RNA splicing"/>
    <property type="evidence" value="ECO:0007669"/>
    <property type="project" value="UniProtKB-KW"/>
</dbReference>
<dbReference type="InterPro" id="IPR049481">
    <property type="entry name" value="SMN_G2-BD"/>
</dbReference>
<name>A0AAN7TI72_9PEZI</name>
<sequence length="161" mass="17770">MPKAMSHEEMWDDSALVTSWNEAVEEYKKYHSMAARGENVDVVLEKAKSGELVLPQLAATPSKQQAQPHVNGKPIVKALETVKDASEAQPVVSQPGTTSVPPALLSGSMSNHRQLHTTNTDILIVQDEGMKNLMMSWYYAGYYTGLYEGRQQAFTSMQPEG</sequence>
<dbReference type="GO" id="GO:0005634">
    <property type="term" value="C:nucleus"/>
    <property type="evidence" value="ECO:0007669"/>
    <property type="project" value="UniProtKB-SubCell"/>
</dbReference>
<dbReference type="InterPro" id="IPR047313">
    <property type="entry name" value="SMN_C"/>
</dbReference>
<organism evidence="7 8">
    <name type="scientific">Meristemomyces frigidus</name>
    <dbReference type="NCBI Taxonomy" id="1508187"/>
    <lineage>
        <taxon>Eukaryota</taxon>
        <taxon>Fungi</taxon>
        <taxon>Dikarya</taxon>
        <taxon>Ascomycota</taxon>
        <taxon>Pezizomycotina</taxon>
        <taxon>Dothideomycetes</taxon>
        <taxon>Dothideomycetidae</taxon>
        <taxon>Mycosphaerellales</taxon>
        <taxon>Teratosphaeriaceae</taxon>
        <taxon>Meristemomyces</taxon>
    </lineage>
</organism>
<keyword evidence="5" id="KW-0539">Nucleus</keyword>
<evidence type="ECO:0000256" key="5">
    <source>
        <dbReference type="ARBA" id="ARBA00023242"/>
    </source>
</evidence>